<dbReference type="EMBL" id="CATQJA010002665">
    <property type="protein sequence ID" value="CAJ0583405.1"/>
    <property type="molecule type" value="Genomic_DNA"/>
</dbReference>
<dbReference type="Pfam" id="PF10358">
    <property type="entry name" value="NT-C2"/>
    <property type="match status" value="1"/>
</dbReference>
<dbReference type="InterPro" id="IPR039931">
    <property type="entry name" value="EEIG1/2-like"/>
</dbReference>
<evidence type="ECO:0000313" key="4">
    <source>
        <dbReference type="EMBL" id="CAJ0583405.1"/>
    </source>
</evidence>
<dbReference type="PANTHER" id="PTHR21456:SF1">
    <property type="entry name" value="C2 NT-TYPE DOMAIN-CONTAINING PROTEIN"/>
    <property type="match status" value="1"/>
</dbReference>
<feature type="region of interest" description="Disordered" evidence="2">
    <location>
        <begin position="168"/>
        <end position="251"/>
    </location>
</feature>
<reference evidence="4" key="1">
    <citation type="submission" date="2023-06" db="EMBL/GenBank/DDBJ databases">
        <authorList>
            <person name="Delattre M."/>
        </authorList>
    </citation>
    <scope>NUCLEOTIDE SEQUENCE</scope>
    <source>
        <strain evidence="4">AF72</strain>
    </source>
</reference>
<evidence type="ECO:0000256" key="2">
    <source>
        <dbReference type="SAM" id="MobiDB-lite"/>
    </source>
</evidence>
<feature type="compositionally biased region" description="Polar residues" evidence="2">
    <location>
        <begin position="214"/>
        <end position="229"/>
    </location>
</feature>
<dbReference type="AlphaFoldDB" id="A0AA36DBN5"/>
<feature type="domain" description="C2 NT-type" evidence="3">
    <location>
        <begin position="1"/>
        <end position="145"/>
    </location>
</feature>
<dbReference type="PROSITE" id="PS51840">
    <property type="entry name" value="C2_NT"/>
    <property type="match status" value="1"/>
</dbReference>
<organism evidence="4 5">
    <name type="scientific">Mesorhabditis spiculigera</name>
    <dbReference type="NCBI Taxonomy" id="96644"/>
    <lineage>
        <taxon>Eukaryota</taxon>
        <taxon>Metazoa</taxon>
        <taxon>Ecdysozoa</taxon>
        <taxon>Nematoda</taxon>
        <taxon>Chromadorea</taxon>
        <taxon>Rhabditida</taxon>
        <taxon>Rhabditina</taxon>
        <taxon>Rhabditomorpha</taxon>
        <taxon>Rhabditoidea</taxon>
        <taxon>Rhabditidae</taxon>
        <taxon>Mesorhabditinae</taxon>
        <taxon>Mesorhabditis</taxon>
    </lineage>
</organism>
<feature type="non-terminal residue" evidence="4">
    <location>
        <position position="309"/>
    </location>
</feature>
<evidence type="ECO:0000259" key="3">
    <source>
        <dbReference type="PROSITE" id="PS51840"/>
    </source>
</evidence>
<feature type="compositionally biased region" description="Low complexity" evidence="2">
    <location>
        <begin position="199"/>
        <end position="212"/>
    </location>
</feature>
<accession>A0AA36DBN5</accession>
<evidence type="ECO:0000313" key="5">
    <source>
        <dbReference type="Proteomes" id="UP001177023"/>
    </source>
</evidence>
<gene>
    <name evidence="4" type="ORF">MSPICULIGERA_LOCUS21486</name>
</gene>
<name>A0AA36DBN5_9BILA</name>
<dbReference type="Proteomes" id="UP001177023">
    <property type="component" value="Unassembled WGS sequence"/>
</dbReference>
<sequence>MSFLKRKRVKFTVDLQVCDLSDVPLVNAVLFAKVRLLDGGVFEDRTERVEVHSNSATWSRRFNFCCRIATDPQTGILEKCPCRISLRKEQKGGRSFAKLGYVDINLSEFAASGVEGVSRSYLLDGYGINQRQDNSRVTVKVTMVHHSSDPLFKLPRIAASSSIESARLNPVDRKAMSDEPSDGSGEGNTPTVAFRMPDANGAESGSVAGASGPDDSSSLASEPRGSQMTKGGYRRLSQDRTSAPRLQSTRIDAEDMIEKMIAETALNEEMSLDDDDGLALYVDRDGQAIISAPKGFRSRDYERVRLSES</sequence>
<comment type="caution">
    <text evidence="4">The sequence shown here is derived from an EMBL/GenBank/DDBJ whole genome shotgun (WGS) entry which is preliminary data.</text>
</comment>
<protein>
    <recommendedName>
        <fullName evidence="3">C2 NT-type domain-containing protein</fullName>
    </recommendedName>
</protein>
<comment type="similarity">
    <text evidence="1">Belongs to the EEIG family.</text>
</comment>
<keyword evidence="5" id="KW-1185">Reference proteome</keyword>
<dbReference type="PANTHER" id="PTHR21456">
    <property type="entry name" value="FAMILY WITH SEQUENCE SIMILARITY 102"/>
    <property type="match status" value="1"/>
</dbReference>
<proteinExistence type="inferred from homology"/>
<feature type="compositionally biased region" description="Polar residues" evidence="2">
    <location>
        <begin position="239"/>
        <end position="250"/>
    </location>
</feature>
<evidence type="ECO:0000256" key="1">
    <source>
        <dbReference type="ARBA" id="ARBA00034780"/>
    </source>
</evidence>
<dbReference type="InterPro" id="IPR019448">
    <property type="entry name" value="NT-C2"/>
</dbReference>